<dbReference type="GO" id="GO:0003677">
    <property type="term" value="F:DNA binding"/>
    <property type="evidence" value="ECO:0007669"/>
    <property type="project" value="UniProtKB-KW"/>
</dbReference>
<feature type="modified residue" description="4-aspartylphosphate" evidence="4">
    <location>
        <position position="68"/>
    </location>
</feature>
<dbReference type="PROSITE" id="PS50110">
    <property type="entry name" value="RESPONSE_REGULATORY"/>
    <property type="match status" value="1"/>
</dbReference>
<dbReference type="SUPFAM" id="SSF52172">
    <property type="entry name" value="CheY-like"/>
    <property type="match status" value="1"/>
</dbReference>
<evidence type="ECO:0000259" key="5">
    <source>
        <dbReference type="PROSITE" id="PS50043"/>
    </source>
</evidence>
<dbReference type="PROSITE" id="PS50043">
    <property type="entry name" value="HTH_LUXR_2"/>
    <property type="match status" value="1"/>
</dbReference>
<dbReference type="RefSeq" id="WP_310821268.1">
    <property type="nucleotide sequence ID" value="NZ_CP036268.1"/>
</dbReference>
<dbReference type="Pfam" id="PF00072">
    <property type="entry name" value="Response_reg"/>
    <property type="match status" value="1"/>
</dbReference>
<feature type="domain" description="HTH luxR-type" evidence="5">
    <location>
        <begin position="149"/>
        <end position="214"/>
    </location>
</feature>
<dbReference type="CDD" id="cd17537">
    <property type="entry name" value="REC_FixJ"/>
    <property type="match status" value="1"/>
</dbReference>
<keyword evidence="1" id="KW-0805">Transcription regulation</keyword>
<dbReference type="PANTHER" id="PTHR44688:SF16">
    <property type="entry name" value="DNA-BINDING TRANSCRIPTIONAL ACTIVATOR DEVR_DOSR"/>
    <property type="match status" value="1"/>
</dbReference>
<dbReference type="InterPro" id="IPR016032">
    <property type="entry name" value="Sig_transdc_resp-reg_C-effctor"/>
</dbReference>
<dbReference type="GO" id="GO:0006355">
    <property type="term" value="P:regulation of DNA-templated transcription"/>
    <property type="evidence" value="ECO:0007669"/>
    <property type="project" value="InterPro"/>
</dbReference>
<gene>
    <name evidence="7" type="primary">ttrR</name>
    <name evidence="7" type="ORF">Pan189_18390</name>
</gene>
<proteinExistence type="predicted"/>
<keyword evidence="4" id="KW-0597">Phosphoprotein</keyword>
<dbReference type="PRINTS" id="PR00038">
    <property type="entry name" value="HTHLUXR"/>
</dbReference>
<dbReference type="InterPro" id="IPR000792">
    <property type="entry name" value="Tscrpt_reg_LuxR_C"/>
</dbReference>
<dbReference type="PANTHER" id="PTHR44688">
    <property type="entry name" value="DNA-BINDING TRANSCRIPTIONAL ACTIVATOR DEVR_DOSR"/>
    <property type="match status" value="1"/>
</dbReference>
<dbReference type="KEGG" id="svp:Pan189_18390"/>
<evidence type="ECO:0000259" key="6">
    <source>
        <dbReference type="PROSITE" id="PS50110"/>
    </source>
</evidence>
<feature type="domain" description="Response regulatory" evidence="6">
    <location>
        <begin position="19"/>
        <end position="133"/>
    </location>
</feature>
<dbReference type="AlphaFoldDB" id="A0A517R0P2"/>
<dbReference type="SUPFAM" id="SSF46894">
    <property type="entry name" value="C-terminal effector domain of the bipartite response regulators"/>
    <property type="match status" value="1"/>
</dbReference>
<dbReference type="GO" id="GO:0000160">
    <property type="term" value="P:phosphorelay signal transduction system"/>
    <property type="evidence" value="ECO:0007669"/>
    <property type="project" value="InterPro"/>
</dbReference>
<dbReference type="InterPro" id="IPR011006">
    <property type="entry name" value="CheY-like_superfamily"/>
</dbReference>
<evidence type="ECO:0000256" key="1">
    <source>
        <dbReference type="ARBA" id="ARBA00023015"/>
    </source>
</evidence>
<evidence type="ECO:0000256" key="3">
    <source>
        <dbReference type="ARBA" id="ARBA00023163"/>
    </source>
</evidence>
<sequence>MTNTAERDELCMLDAPEAIVRIVDDDGEVLRSNKFLIESVGISVETFLSPQEFLSTLDPNVPGCILLDLRMPELSGIEVLDRLRERGIDMPIIILTAYPEVSSAVRSMKKGAVDFLPKPVSDQVLIEQVQRAIEKDRECVARRQRVMSVRQMHESLTARESEVMDLVVEGLSSREIGDQLGVSFKTVEAHRAKIMKKMRAPSIPDLIRKAVEVRGGTAADPNGND</sequence>
<reference evidence="7 8" key="1">
    <citation type="submission" date="2019-02" db="EMBL/GenBank/DDBJ databases">
        <title>Deep-cultivation of Planctomycetes and their phenomic and genomic characterization uncovers novel biology.</title>
        <authorList>
            <person name="Wiegand S."/>
            <person name="Jogler M."/>
            <person name="Boedeker C."/>
            <person name="Pinto D."/>
            <person name="Vollmers J."/>
            <person name="Rivas-Marin E."/>
            <person name="Kohn T."/>
            <person name="Peeters S.H."/>
            <person name="Heuer A."/>
            <person name="Rast P."/>
            <person name="Oberbeckmann S."/>
            <person name="Bunk B."/>
            <person name="Jeske O."/>
            <person name="Meyerdierks A."/>
            <person name="Storesund J.E."/>
            <person name="Kallscheuer N."/>
            <person name="Luecker S."/>
            <person name="Lage O.M."/>
            <person name="Pohl T."/>
            <person name="Merkel B.J."/>
            <person name="Hornburger P."/>
            <person name="Mueller R.-W."/>
            <person name="Bruemmer F."/>
            <person name="Labrenz M."/>
            <person name="Spormann A.M."/>
            <person name="Op den Camp H."/>
            <person name="Overmann J."/>
            <person name="Amann R."/>
            <person name="Jetten M.S.M."/>
            <person name="Mascher T."/>
            <person name="Medema M.H."/>
            <person name="Devos D.P."/>
            <person name="Kaster A.-K."/>
            <person name="Ovreas L."/>
            <person name="Rohde M."/>
            <person name="Galperin M.Y."/>
            <person name="Jogler C."/>
        </authorList>
    </citation>
    <scope>NUCLEOTIDE SEQUENCE [LARGE SCALE GENOMIC DNA]</scope>
    <source>
        <strain evidence="7 8">Pan189</strain>
    </source>
</reference>
<dbReference type="CDD" id="cd06170">
    <property type="entry name" value="LuxR_C_like"/>
    <property type="match status" value="1"/>
</dbReference>
<dbReference type="Proteomes" id="UP000317318">
    <property type="component" value="Chromosome"/>
</dbReference>
<dbReference type="Gene3D" id="3.40.50.2300">
    <property type="match status" value="1"/>
</dbReference>
<dbReference type="Pfam" id="PF00196">
    <property type="entry name" value="GerE"/>
    <property type="match status" value="1"/>
</dbReference>
<organism evidence="7 8">
    <name type="scientific">Stratiformator vulcanicus</name>
    <dbReference type="NCBI Taxonomy" id="2527980"/>
    <lineage>
        <taxon>Bacteria</taxon>
        <taxon>Pseudomonadati</taxon>
        <taxon>Planctomycetota</taxon>
        <taxon>Planctomycetia</taxon>
        <taxon>Planctomycetales</taxon>
        <taxon>Planctomycetaceae</taxon>
        <taxon>Stratiformator</taxon>
    </lineage>
</organism>
<dbReference type="SMART" id="SM00448">
    <property type="entry name" value="REC"/>
    <property type="match status" value="1"/>
</dbReference>
<evidence type="ECO:0000256" key="2">
    <source>
        <dbReference type="ARBA" id="ARBA00023125"/>
    </source>
</evidence>
<dbReference type="Gene3D" id="1.10.10.10">
    <property type="entry name" value="Winged helix-like DNA-binding domain superfamily/Winged helix DNA-binding domain"/>
    <property type="match status" value="1"/>
</dbReference>
<protein>
    <submittedName>
        <fullName evidence="7">Tetrathionate response regulatory protein TtrR</fullName>
    </submittedName>
</protein>
<evidence type="ECO:0000313" key="8">
    <source>
        <dbReference type="Proteomes" id="UP000317318"/>
    </source>
</evidence>
<keyword evidence="3" id="KW-0804">Transcription</keyword>
<keyword evidence="8" id="KW-1185">Reference proteome</keyword>
<dbReference type="InterPro" id="IPR001789">
    <property type="entry name" value="Sig_transdc_resp-reg_receiver"/>
</dbReference>
<dbReference type="SMART" id="SM00421">
    <property type="entry name" value="HTH_LUXR"/>
    <property type="match status" value="1"/>
</dbReference>
<keyword evidence="2" id="KW-0238">DNA-binding</keyword>
<dbReference type="EMBL" id="CP036268">
    <property type="protein sequence ID" value="QDT37459.1"/>
    <property type="molecule type" value="Genomic_DNA"/>
</dbReference>
<evidence type="ECO:0000256" key="4">
    <source>
        <dbReference type="PROSITE-ProRule" id="PRU00169"/>
    </source>
</evidence>
<dbReference type="InterPro" id="IPR036388">
    <property type="entry name" value="WH-like_DNA-bd_sf"/>
</dbReference>
<evidence type="ECO:0000313" key="7">
    <source>
        <dbReference type="EMBL" id="QDT37459.1"/>
    </source>
</evidence>
<accession>A0A517R0P2</accession>
<name>A0A517R0P2_9PLAN</name>